<dbReference type="SUPFAM" id="SSF52954">
    <property type="entry name" value="Class II aaRS ABD-related"/>
    <property type="match status" value="1"/>
</dbReference>
<reference evidence="7" key="1">
    <citation type="submission" date="2025-08" db="UniProtKB">
        <authorList>
            <consortium name="Ensembl"/>
        </authorList>
    </citation>
    <scope>IDENTIFICATION</scope>
</reference>
<accession>A0A8C4R4H6</accession>
<proteinExistence type="predicted"/>
<comment type="subunit">
    <text evidence="5">Part of the small subunit (SSU) processome, composed of more than 70 proteins and the RNA chaperone small nucleolar RNA (snoRNA) U3. Component of a heterotrimeric complex containing IMP3, IMP4 and MPHOSPH10. Interacts with MPHOSPH10.</text>
</comment>
<protein>
    <submittedName>
        <fullName evidence="7">IMP U3 small nucleolar ribonucleoprotein 4</fullName>
    </submittedName>
</protein>
<reference evidence="7" key="2">
    <citation type="submission" date="2025-09" db="UniProtKB">
        <authorList>
            <consortium name="Ensembl"/>
        </authorList>
    </citation>
    <scope>IDENTIFICATION</scope>
</reference>
<dbReference type="GO" id="GO:0030515">
    <property type="term" value="F:snoRNA binding"/>
    <property type="evidence" value="ECO:0007669"/>
    <property type="project" value="TreeGrafter"/>
</dbReference>
<dbReference type="GeneTree" id="ENSGT00940000153231"/>
<name>A0A8C4R4H6_EPTBU</name>
<keyword evidence="8" id="KW-1185">Reference proteome</keyword>
<dbReference type="GO" id="GO:0042134">
    <property type="term" value="F:rRNA primary transcript binding"/>
    <property type="evidence" value="ECO:0007669"/>
    <property type="project" value="InterPro"/>
</dbReference>
<dbReference type="Gene3D" id="3.40.50.10480">
    <property type="entry name" value="Probable brix-domain ribosomal biogenesis protein"/>
    <property type="match status" value="1"/>
</dbReference>
<comment type="subcellular location">
    <subcellularLocation>
        <location evidence="1">Nucleus</location>
        <location evidence="1">Nucleolus</location>
    </subcellularLocation>
</comment>
<dbReference type="GO" id="GO:0032040">
    <property type="term" value="C:small-subunit processome"/>
    <property type="evidence" value="ECO:0007669"/>
    <property type="project" value="TreeGrafter"/>
</dbReference>
<dbReference type="Ensembl" id="ENSEBUT00000024081.1">
    <property type="protein sequence ID" value="ENSEBUP00000023505.1"/>
    <property type="gene ID" value="ENSEBUG00000014475.1"/>
</dbReference>
<evidence type="ECO:0000313" key="8">
    <source>
        <dbReference type="Proteomes" id="UP000694388"/>
    </source>
</evidence>
<dbReference type="PANTHER" id="PTHR22734:SF2">
    <property type="entry name" value="U3 SMALL NUCLEOLAR RIBONUCLEOPROTEIN PROTEIN IMP4"/>
    <property type="match status" value="1"/>
</dbReference>
<organism evidence="7 8">
    <name type="scientific">Eptatretus burgeri</name>
    <name type="common">Inshore hagfish</name>
    <dbReference type="NCBI Taxonomy" id="7764"/>
    <lineage>
        <taxon>Eukaryota</taxon>
        <taxon>Metazoa</taxon>
        <taxon>Chordata</taxon>
        <taxon>Craniata</taxon>
        <taxon>Vertebrata</taxon>
        <taxon>Cyclostomata</taxon>
        <taxon>Myxini</taxon>
        <taxon>Myxiniformes</taxon>
        <taxon>Myxinidae</taxon>
        <taxon>Eptatretinae</taxon>
        <taxon>Eptatretus</taxon>
    </lineage>
</organism>
<dbReference type="GO" id="GO:0006364">
    <property type="term" value="P:rRNA processing"/>
    <property type="evidence" value="ECO:0007669"/>
    <property type="project" value="UniProtKB-KW"/>
</dbReference>
<sequence>MTKKRIFQENFISSLRRQVRLRKEYLYNKSQEDAKRKVEEKKELVKKALDENLVIPSHLQKEALELQRVIEFDDDGGEGVSSHMDDEYRWAGVEDPRVMITTSRDPSSRLKQFAKEMKLVIPNSQRMNRGKHELPALVQACRANNVSDFILLHEHRGVPGEILYLFKSVAALLNAGAPPQRGEQYSIRLDESFVCGQELRWAEERFCTTEDSQSVTGFGGQFGNVAFPGKVMADCEIQKLELKDFFKRIVEKVDGGGGG</sequence>
<evidence type="ECO:0000313" key="7">
    <source>
        <dbReference type="Ensembl" id="ENSEBUP00000023505.1"/>
    </source>
</evidence>
<keyword evidence="2" id="KW-0690">Ribosome biogenesis</keyword>
<evidence type="ECO:0000256" key="3">
    <source>
        <dbReference type="ARBA" id="ARBA00022552"/>
    </source>
</evidence>
<dbReference type="InterPro" id="IPR044281">
    <property type="entry name" value="IMP4/RPF1"/>
</dbReference>
<evidence type="ECO:0000256" key="4">
    <source>
        <dbReference type="ARBA" id="ARBA00045281"/>
    </source>
</evidence>
<evidence type="ECO:0000256" key="1">
    <source>
        <dbReference type="ARBA" id="ARBA00004604"/>
    </source>
</evidence>
<dbReference type="AlphaFoldDB" id="A0A8C4R4H6"/>
<dbReference type="Proteomes" id="UP000694388">
    <property type="component" value="Unplaced"/>
</dbReference>
<feature type="domain" description="Brix" evidence="6">
    <location>
        <begin position="96"/>
        <end position="164"/>
    </location>
</feature>
<dbReference type="InterPro" id="IPR007109">
    <property type="entry name" value="Brix"/>
</dbReference>
<evidence type="ECO:0000259" key="6">
    <source>
        <dbReference type="PROSITE" id="PS50833"/>
    </source>
</evidence>
<evidence type="ECO:0000256" key="5">
    <source>
        <dbReference type="ARBA" id="ARBA00046634"/>
    </source>
</evidence>
<comment type="function">
    <text evidence="4">Component of the 60-80S U3 small nucleolar ribonucleoprotein (U3 snoRNP). Required for the early cleavages during pre-18S ribosomal RNA processing. Part of the small subunit (SSU) processome, first precursor of the small eukaryotic ribosomal subunit. During the assembly of the SSU processome in the nucleolus, many ribosome biogenesis factors, an RNA chaperone and ribosomal proteins associate with the nascent pre-rRNA and work in concert to generate RNA folding, modifications, rearrangements and cleavage as well as targeted degradation of pre-ribosomal RNA by the RNA exosome.</text>
</comment>
<dbReference type="PANTHER" id="PTHR22734">
    <property type="entry name" value="U3 SMALL NUCLEOLAR RIBONUCLEOPROTEIN PROTEIN IMP4"/>
    <property type="match status" value="1"/>
</dbReference>
<dbReference type="GO" id="GO:0034457">
    <property type="term" value="C:Mpp10 complex"/>
    <property type="evidence" value="ECO:0007669"/>
    <property type="project" value="TreeGrafter"/>
</dbReference>
<evidence type="ECO:0000256" key="2">
    <source>
        <dbReference type="ARBA" id="ARBA00022517"/>
    </source>
</evidence>
<keyword evidence="3" id="KW-0698">rRNA processing</keyword>
<dbReference type="PROSITE" id="PS50833">
    <property type="entry name" value="BRIX"/>
    <property type="match status" value="1"/>
</dbReference>